<dbReference type="Proteomes" id="UP000290288">
    <property type="component" value="Unassembled WGS sequence"/>
</dbReference>
<dbReference type="SUPFAM" id="SSF56300">
    <property type="entry name" value="Metallo-dependent phosphatases"/>
    <property type="match status" value="1"/>
</dbReference>
<accession>A0A4Q2DKH7</accession>
<keyword evidence="3" id="KW-1185">Reference proteome</keyword>
<dbReference type="PANTHER" id="PTHR13315:SF4">
    <property type="entry name" value="METALLOPHOSPHOESTERASE, ISOFORM E"/>
    <property type="match status" value="1"/>
</dbReference>
<proteinExistence type="predicted"/>
<evidence type="ECO:0000313" key="2">
    <source>
        <dbReference type="EMBL" id="RXW19215.1"/>
    </source>
</evidence>
<dbReference type="InterPro" id="IPR029052">
    <property type="entry name" value="Metallo-depent_PP-like"/>
</dbReference>
<protein>
    <recommendedName>
        <fullName evidence="4">Calcineurin-like phosphoesterase domain-containing protein</fullName>
    </recommendedName>
</protein>
<evidence type="ECO:0000256" key="1">
    <source>
        <dbReference type="ARBA" id="ARBA00023136"/>
    </source>
</evidence>
<sequence length="142" mass="16012">MNLRKSWHVTSRLNPNTVVFLGDMLANGRGAKDKERYFEAADKFKSIFGTKSDVSVHYAPGNNDIWLGEINPYAKAVRQFYTESFGEPSQRFDIQNHTFVVLDAPGLVDEDYLRAGKNIPFAKWTPIADGPIAFVKDIASNR</sequence>
<keyword evidence="1" id="KW-0472">Membrane</keyword>
<dbReference type="STRING" id="2316362.A0A4Q2DKH7"/>
<comment type="caution">
    <text evidence="2">The sequence shown here is derived from an EMBL/GenBank/DDBJ whole genome shotgun (WGS) entry which is preliminary data.</text>
</comment>
<dbReference type="GO" id="GO:0005783">
    <property type="term" value="C:endoplasmic reticulum"/>
    <property type="evidence" value="ECO:0007669"/>
    <property type="project" value="TreeGrafter"/>
</dbReference>
<dbReference type="AlphaFoldDB" id="A0A4Q2DKH7"/>
<reference evidence="2 3" key="1">
    <citation type="submission" date="2019-01" db="EMBL/GenBank/DDBJ databases">
        <title>Draft genome sequence of Psathyrella aberdarensis IHI B618.</title>
        <authorList>
            <person name="Buettner E."/>
            <person name="Kellner H."/>
        </authorList>
    </citation>
    <scope>NUCLEOTIDE SEQUENCE [LARGE SCALE GENOMIC DNA]</scope>
    <source>
        <strain evidence="2 3">IHI B618</strain>
    </source>
</reference>
<dbReference type="InterPro" id="IPR033308">
    <property type="entry name" value="PGAP5/Cdc1/Ted1"/>
</dbReference>
<dbReference type="EMBL" id="SDEE01000215">
    <property type="protein sequence ID" value="RXW19215.1"/>
    <property type="molecule type" value="Genomic_DNA"/>
</dbReference>
<name>A0A4Q2DKH7_9AGAR</name>
<dbReference type="OrthoDB" id="5977743at2759"/>
<gene>
    <name evidence="2" type="ORF">EST38_g6639</name>
</gene>
<evidence type="ECO:0000313" key="3">
    <source>
        <dbReference type="Proteomes" id="UP000290288"/>
    </source>
</evidence>
<dbReference type="GO" id="GO:0016020">
    <property type="term" value="C:membrane"/>
    <property type="evidence" value="ECO:0007669"/>
    <property type="project" value="GOC"/>
</dbReference>
<evidence type="ECO:0008006" key="4">
    <source>
        <dbReference type="Google" id="ProtNLM"/>
    </source>
</evidence>
<dbReference type="GO" id="GO:0006506">
    <property type="term" value="P:GPI anchor biosynthetic process"/>
    <property type="evidence" value="ECO:0007669"/>
    <property type="project" value="InterPro"/>
</dbReference>
<organism evidence="2 3">
    <name type="scientific">Candolleomyces aberdarensis</name>
    <dbReference type="NCBI Taxonomy" id="2316362"/>
    <lineage>
        <taxon>Eukaryota</taxon>
        <taxon>Fungi</taxon>
        <taxon>Dikarya</taxon>
        <taxon>Basidiomycota</taxon>
        <taxon>Agaricomycotina</taxon>
        <taxon>Agaricomycetes</taxon>
        <taxon>Agaricomycetidae</taxon>
        <taxon>Agaricales</taxon>
        <taxon>Agaricineae</taxon>
        <taxon>Psathyrellaceae</taxon>
        <taxon>Candolleomyces</taxon>
    </lineage>
</organism>
<dbReference type="Gene3D" id="3.60.21.10">
    <property type="match status" value="1"/>
</dbReference>
<dbReference type="PANTHER" id="PTHR13315">
    <property type="entry name" value="METALLO PHOSPHOESTERASE RELATED"/>
    <property type="match status" value="1"/>
</dbReference>